<dbReference type="EMBL" id="JANPWB010000011">
    <property type="protein sequence ID" value="KAJ1126695.1"/>
    <property type="molecule type" value="Genomic_DNA"/>
</dbReference>
<proteinExistence type="predicted"/>
<name>A0AAV7PMQ0_PLEWA</name>
<evidence type="ECO:0000313" key="1">
    <source>
        <dbReference type="EMBL" id="KAJ1126695.1"/>
    </source>
</evidence>
<sequence length="69" mass="7864">MISSQRFNPPYRKFRPYGDTRKWFSYFVGRSWGEAGTSRQRREGGAGATVLRAAVDVLCFIVSAQLRTC</sequence>
<organism evidence="1 2">
    <name type="scientific">Pleurodeles waltl</name>
    <name type="common">Iberian ribbed newt</name>
    <dbReference type="NCBI Taxonomy" id="8319"/>
    <lineage>
        <taxon>Eukaryota</taxon>
        <taxon>Metazoa</taxon>
        <taxon>Chordata</taxon>
        <taxon>Craniata</taxon>
        <taxon>Vertebrata</taxon>
        <taxon>Euteleostomi</taxon>
        <taxon>Amphibia</taxon>
        <taxon>Batrachia</taxon>
        <taxon>Caudata</taxon>
        <taxon>Salamandroidea</taxon>
        <taxon>Salamandridae</taxon>
        <taxon>Pleurodelinae</taxon>
        <taxon>Pleurodeles</taxon>
    </lineage>
</organism>
<comment type="caution">
    <text evidence="1">The sequence shown here is derived from an EMBL/GenBank/DDBJ whole genome shotgun (WGS) entry which is preliminary data.</text>
</comment>
<evidence type="ECO:0000313" key="2">
    <source>
        <dbReference type="Proteomes" id="UP001066276"/>
    </source>
</evidence>
<reference evidence="1" key="1">
    <citation type="journal article" date="2022" name="bioRxiv">
        <title>Sequencing and chromosome-scale assembly of the giantPleurodeles waltlgenome.</title>
        <authorList>
            <person name="Brown T."/>
            <person name="Elewa A."/>
            <person name="Iarovenko S."/>
            <person name="Subramanian E."/>
            <person name="Araus A.J."/>
            <person name="Petzold A."/>
            <person name="Susuki M."/>
            <person name="Suzuki K.-i.T."/>
            <person name="Hayashi T."/>
            <person name="Toyoda A."/>
            <person name="Oliveira C."/>
            <person name="Osipova E."/>
            <person name="Leigh N.D."/>
            <person name="Simon A."/>
            <person name="Yun M.H."/>
        </authorList>
    </citation>
    <scope>NUCLEOTIDE SEQUENCE</scope>
    <source>
        <strain evidence="1">20211129_DDA</strain>
        <tissue evidence="1">Liver</tissue>
    </source>
</reference>
<dbReference type="Proteomes" id="UP001066276">
    <property type="component" value="Chromosome 7"/>
</dbReference>
<gene>
    <name evidence="1" type="ORF">NDU88_005101</name>
</gene>
<protein>
    <submittedName>
        <fullName evidence="1">Uncharacterized protein</fullName>
    </submittedName>
</protein>
<keyword evidence="2" id="KW-1185">Reference proteome</keyword>
<dbReference type="AlphaFoldDB" id="A0AAV7PMQ0"/>
<accession>A0AAV7PMQ0</accession>